<sequence>MTTSEESTKTGSSSDTNSDSNPAFCPIFERGAETKDKPPHTSSGLKPRRPLPGLRSPVLHPVVKSNNDYYRGSPSHLRGGPTTRSSPSTRIERPKINTSLRPSHDSSSRSSKERTFRPLDEGEDDGNGENIEEEEGETRASCSPEVVFSDSDEGTNERWKRKAKFLVECRRKGMTYREIRQKGHFTEAESTLRGRYRALTKSKEERVRTPHWTKKDLHLLEVAVCRLGKRGPGGTLVAEKIPWKQVAEYIKDNGGSYRFGNSTARKRWDQLMSSRHQANGHPNMDTTATVAKHIDNLFFDGYHGSSTASSVAAAYGDGLGRNEDETGAAFLSDM</sequence>
<dbReference type="EMBL" id="JAULSR010000002">
    <property type="protein sequence ID" value="KAK0630936.1"/>
    <property type="molecule type" value="Genomic_DNA"/>
</dbReference>
<comment type="caution">
    <text evidence="2">The sequence shown here is derived from an EMBL/GenBank/DDBJ whole genome shotgun (WGS) entry which is preliminary data.</text>
</comment>
<reference evidence="2" key="1">
    <citation type="submission" date="2023-06" db="EMBL/GenBank/DDBJ databases">
        <title>Genome-scale phylogeny and comparative genomics of the fungal order Sordariales.</title>
        <authorList>
            <consortium name="Lawrence Berkeley National Laboratory"/>
            <person name="Hensen N."/>
            <person name="Bonometti L."/>
            <person name="Westerberg I."/>
            <person name="Brannstrom I.O."/>
            <person name="Guillou S."/>
            <person name="Cros-Aarteil S."/>
            <person name="Calhoun S."/>
            <person name="Haridas S."/>
            <person name="Kuo A."/>
            <person name="Mondo S."/>
            <person name="Pangilinan J."/>
            <person name="Riley R."/>
            <person name="LaButti K."/>
            <person name="Andreopoulos B."/>
            <person name="Lipzen A."/>
            <person name="Chen C."/>
            <person name="Yanf M."/>
            <person name="Daum C."/>
            <person name="Ng V."/>
            <person name="Clum A."/>
            <person name="Steindorff A."/>
            <person name="Ohm R."/>
            <person name="Martin F."/>
            <person name="Silar P."/>
            <person name="Natvig D."/>
            <person name="Lalanne C."/>
            <person name="Gautier V."/>
            <person name="Ament-velasquez S.L."/>
            <person name="Kruys A."/>
            <person name="Hutchinson M.I."/>
            <person name="Powell A.J."/>
            <person name="Barry K."/>
            <person name="Miller A.N."/>
            <person name="Grigoriev I.V."/>
            <person name="Debuchy R."/>
            <person name="Gladieux P."/>
            <person name="Thoren M.H."/>
            <person name="Johannesson H."/>
        </authorList>
    </citation>
    <scope>NUCLEOTIDE SEQUENCE</scope>
    <source>
        <strain evidence="2">SMH3391-2</strain>
    </source>
</reference>
<protein>
    <recommendedName>
        <fullName evidence="4">Myb-like domain-containing protein</fullName>
    </recommendedName>
</protein>
<feature type="compositionally biased region" description="Low complexity" evidence="1">
    <location>
        <begin position="1"/>
        <end position="21"/>
    </location>
</feature>
<feature type="compositionally biased region" description="Basic and acidic residues" evidence="1">
    <location>
        <begin position="30"/>
        <end position="39"/>
    </location>
</feature>
<feature type="region of interest" description="Disordered" evidence="1">
    <location>
        <begin position="1"/>
        <end position="155"/>
    </location>
</feature>
<accession>A0AA40C9Y2</accession>
<feature type="compositionally biased region" description="Acidic residues" evidence="1">
    <location>
        <begin position="121"/>
        <end position="136"/>
    </location>
</feature>
<evidence type="ECO:0000313" key="2">
    <source>
        <dbReference type="EMBL" id="KAK0630936.1"/>
    </source>
</evidence>
<evidence type="ECO:0000256" key="1">
    <source>
        <dbReference type="SAM" id="MobiDB-lite"/>
    </source>
</evidence>
<organism evidence="2 3">
    <name type="scientific">Bombardia bombarda</name>
    <dbReference type="NCBI Taxonomy" id="252184"/>
    <lineage>
        <taxon>Eukaryota</taxon>
        <taxon>Fungi</taxon>
        <taxon>Dikarya</taxon>
        <taxon>Ascomycota</taxon>
        <taxon>Pezizomycotina</taxon>
        <taxon>Sordariomycetes</taxon>
        <taxon>Sordariomycetidae</taxon>
        <taxon>Sordariales</taxon>
        <taxon>Lasiosphaeriaceae</taxon>
        <taxon>Bombardia</taxon>
    </lineage>
</organism>
<evidence type="ECO:0000313" key="3">
    <source>
        <dbReference type="Proteomes" id="UP001174934"/>
    </source>
</evidence>
<name>A0AA40C9Y2_9PEZI</name>
<proteinExistence type="predicted"/>
<dbReference type="AlphaFoldDB" id="A0AA40C9Y2"/>
<gene>
    <name evidence="2" type="ORF">B0T17DRAFT_654263</name>
</gene>
<keyword evidence="3" id="KW-1185">Reference proteome</keyword>
<evidence type="ECO:0008006" key="4">
    <source>
        <dbReference type="Google" id="ProtNLM"/>
    </source>
</evidence>
<dbReference type="Proteomes" id="UP001174934">
    <property type="component" value="Unassembled WGS sequence"/>
</dbReference>
<feature type="compositionally biased region" description="Basic and acidic residues" evidence="1">
    <location>
        <begin position="102"/>
        <end position="120"/>
    </location>
</feature>